<name>A0A9W8ZPF5_9PLEO</name>
<dbReference type="Proteomes" id="UP001140510">
    <property type="component" value="Unassembled WGS sequence"/>
</dbReference>
<dbReference type="InterPro" id="IPR050675">
    <property type="entry name" value="OAF3"/>
</dbReference>
<dbReference type="Pfam" id="PF00172">
    <property type="entry name" value="Zn_clus"/>
    <property type="match status" value="1"/>
</dbReference>
<protein>
    <recommendedName>
        <fullName evidence="6">Zn(2)-C6 fungal-type domain-containing protein</fullName>
    </recommendedName>
</protein>
<dbReference type="Gene3D" id="4.10.240.10">
    <property type="entry name" value="Zn(2)-C6 fungal-type DNA-binding domain"/>
    <property type="match status" value="1"/>
</dbReference>
<feature type="region of interest" description="Disordered" evidence="5">
    <location>
        <begin position="46"/>
        <end position="66"/>
    </location>
</feature>
<organism evidence="7 8">
    <name type="scientific">Didymella pomorum</name>
    <dbReference type="NCBI Taxonomy" id="749634"/>
    <lineage>
        <taxon>Eukaryota</taxon>
        <taxon>Fungi</taxon>
        <taxon>Dikarya</taxon>
        <taxon>Ascomycota</taxon>
        <taxon>Pezizomycotina</taxon>
        <taxon>Dothideomycetes</taxon>
        <taxon>Pleosporomycetidae</taxon>
        <taxon>Pleosporales</taxon>
        <taxon>Pleosporineae</taxon>
        <taxon>Didymellaceae</taxon>
        <taxon>Didymella</taxon>
    </lineage>
</organism>
<keyword evidence="8" id="KW-1185">Reference proteome</keyword>
<keyword evidence="1" id="KW-0805">Transcription regulation</keyword>
<gene>
    <name evidence="7" type="ORF">N0V91_000142</name>
</gene>
<keyword evidence="2" id="KW-0238">DNA-binding</keyword>
<evidence type="ECO:0000256" key="1">
    <source>
        <dbReference type="ARBA" id="ARBA00023015"/>
    </source>
</evidence>
<dbReference type="InterPro" id="IPR001138">
    <property type="entry name" value="Zn2Cys6_DnaBD"/>
</dbReference>
<dbReference type="EMBL" id="JAPEVA010000001">
    <property type="protein sequence ID" value="KAJ4413168.1"/>
    <property type="molecule type" value="Genomic_DNA"/>
</dbReference>
<dbReference type="InterPro" id="IPR036864">
    <property type="entry name" value="Zn2-C6_fun-type_DNA-bd_sf"/>
</dbReference>
<dbReference type="PROSITE" id="PS50048">
    <property type="entry name" value="ZN2_CY6_FUNGAL_2"/>
    <property type="match status" value="1"/>
</dbReference>
<keyword evidence="3" id="KW-0804">Transcription</keyword>
<accession>A0A9W8ZPF5</accession>
<evidence type="ECO:0000313" key="7">
    <source>
        <dbReference type="EMBL" id="KAJ4413168.1"/>
    </source>
</evidence>
<evidence type="ECO:0000259" key="6">
    <source>
        <dbReference type="PROSITE" id="PS50048"/>
    </source>
</evidence>
<comment type="caution">
    <text evidence="7">The sequence shown here is derived from an EMBL/GenBank/DDBJ whole genome shotgun (WGS) entry which is preliminary data.</text>
</comment>
<evidence type="ECO:0000313" key="8">
    <source>
        <dbReference type="Proteomes" id="UP001140510"/>
    </source>
</evidence>
<evidence type="ECO:0000256" key="3">
    <source>
        <dbReference type="ARBA" id="ARBA00023163"/>
    </source>
</evidence>
<dbReference type="PANTHER" id="PTHR31069:SF12">
    <property type="entry name" value="TRANSCRIPTION FACTOR DOMAIN-CONTAINING PROTEIN"/>
    <property type="match status" value="1"/>
</dbReference>
<feature type="region of interest" description="Disordered" evidence="5">
    <location>
        <begin position="91"/>
        <end position="120"/>
    </location>
</feature>
<dbReference type="PANTHER" id="PTHR31069">
    <property type="entry name" value="OLEATE-ACTIVATED TRANSCRIPTION FACTOR 1-RELATED"/>
    <property type="match status" value="1"/>
</dbReference>
<dbReference type="GO" id="GO:0005634">
    <property type="term" value="C:nucleus"/>
    <property type="evidence" value="ECO:0007669"/>
    <property type="project" value="TreeGrafter"/>
</dbReference>
<proteinExistence type="predicted"/>
<dbReference type="GO" id="GO:0000978">
    <property type="term" value="F:RNA polymerase II cis-regulatory region sequence-specific DNA binding"/>
    <property type="evidence" value="ECO:0007669"/>
    <property type="project" value="TreeGrafter"/>
</dbReference>
<dbReference type="OrthoDB" id="4216928at2759"/>
<feature type="domain" description="Zn(2)-C6 fungal-type" evidence="6">
    <location>
        <begin position="11"/>
        <end position="41"/>
    </location>
</feature>
<dbReference type="GO" id="GO:0008270">
    <property type="term" value="F:zinc ion binding"/>
    <property type="evidence" value="ECO:0007669"/>
    <property type="project" value="InterPro"/>
</dbReference>
<evidence type="ECO:0000256" key="5">
    <source>
        <dbReference type="SAM" id="MobiDB-lite"/>
    </source>
</evidence>
<dbReference type="SUPFAM" id="SSF57701">
    <property type="entry name" value="Zn2/Cys6 DNA-binding domain"/>
    <property type="match status" value="1"/>
</dbReference>
<feature type="compositionally biased region" description="Low complexity" evidence="5">
    <location>
        <begin position="101"/>
        <end position="120"/>
    </location>
</feature>
<sequence>MHYISATRRKSCTACVKSKRRCDLEFPFCRRCAVKGLDCTYPTPSGRDREVVVRQTSPEQRPGKASVKVGDFGAAGLLPFNGANTDLSARDGRPLWSAPLSTPENSNSSSSGSSPDSGSWQDELAVSASLLLDSVAFEQPQLQTCRTLWPEITAPSYLNDGQALRAFVPSMAYTGSTPFLHQNLWQRFQPEAYQDCVSLSGLYLCKTSANTPLIANSINAKIARLRATSGTWDVVEHLAAVQTLIIYQIIRLFDPSLNDQVQAQKHNYLLETWAAHLWKRSFNEPAMLANCYETWVFNESLRRTIMMSVFVRCAWSLYTRDGLADQVPVLARIPFTKDLQAWKSAPEEWNNKTLPELLEDDGLTSYMDFTQQWTHEKEVETLDPFGKLLMAACLGREDPRLLS</sequence>
<dbReference type="SMART" id="SM00066">
    <property type="entry name" value="GAL4"/>
    <property type="match status" value="1"/>
</dbReference>
<evidence type="ECO:0000256" key="2">
    <source>
        <dbReference type="ARBA" id="ARBA00023125"/>
    </source>
</evidence>
<dbReference type="CDD" id="cd00067">
    <property type="entry name" value="GAL4"/>
    <property type="match status" value="1"/>
</dbReference>
<reference evidence="7" key="1">
    <citation type="submission" date="2022-10" db="EMBL/GenBank/DDBJ databases">
        <title>Tapping the CABI collections for fungal endophytes: first genome assemblies for Collariella, Neodidymelliopsis, Ascochyta clinopodiicola, Didymella pomorum, Didymosphaeria variabile, Neocosmospora piperis and Neocucurbitaria cava.</title>
        <authorList>
            <person name="Hill R."/>
        </authorList>
    </citation>
    <scope>NUCLEOTIDE SEQUENCE</scope>
    <source>
        <strain evidence="7">IMI 355091</strain>
    </source>
</reference>
<dbReference type="GO" id="GO:0045944">
    <property type="term" value="P:positive regulation of transcription by RNA polymerase II"/>
    <property type="evidence" value="ECO:0007669"/>
    <property type="project" value="TreeGrafter"/>
</dbReference>
<keyword evidence="4" id="KW-0539">Nucleus</keyword>
<dbReference type="AlphaFoldDB" id="A0A9W8ZPF5"/>
<dbReference type="GO" id="GO:0000981">
    <property type="term" value="F:DNA-binding transcription factor activity, RNA polymerase II-specific"/>
    <property type="evidence" value="ECO:0007669"/>
    <property type="project" value="InterPro"/>
</dbReference>
<evidence type="ECO:0000256" key="4">
    <source>
        <dbReference type="ARBA" id="ARBA00023242"/>
    </source>
</evidence>